<evidence type="ECO:0000313" key="2">
    <source>
        <dbReference type="Proteomes" id="UP000230069"/>
    </source>
</evidence>
<proteinExistence type="predicted"/>
<protein>
    <submittedName>
        <fullName evidence="1">Uncharacterized protein</fullName>
    </submittedName>
</protein>
<organism evidence="1 2">
    <name type="scientific">Aquilegia coerulea</name>
    <name type="common">Rocky mountain columbine</name>
    <dbReference type="NCBI Taxonomy" id="218851"/>
    <lineage>
        <taxon>Eukaryota</taxon>
        <taxon>Viridiplantae</taxon>
        <taxon>Streptophyta</taxon>
        <taxon>Embryophyta</taxon>
        <taxon>Tracheophyta</taxon>
        <taxon>Spermatophyta</taxon>
        <taxon>Magnoliopsida</taxon>
        <taxon>Ranunculales</taxon>
        <taxon>Ranunculaceae</taxon>
        <taxon>Thalictroideae</taxon>
        <taxon>Aquilegia</taxon>
    </lineage>
</organism>
<dbReference type="EMBL" id="KZ305081">
    <property type="protein sequence ID" value="PIA28989.1"/>
    <property type="molecule type" value="Genomic_DNA"/>
</dbReference>
<dbReference type="Proteomes" id="UP000230069">
    <property type="component" value="Unassembled WGS sequence"/>
</dbReference>
<reference evidence="1 2" key="1">
    <citation type="submission" date="2017-09" db="EMBL/GenBank/DDBJ databases">
        <title>WGS assembly of Aquilegia coerulea Goldsmith.</title>
        <authorList>
            <person name="Hodges S."/>
            <person name="Kramer E."/>
            <person name="Nordborg M."/>
            <person name="Tomkins J."/>
            <person name="Borevitz J."/>
            <person name="Derieg N."/>
            <person name="Yan J."/>
            <person name="Mihaltcheva S."/>
            <person name="Hayes R.D."/>
            <person name="Rokhsar D."/>
        </authorList>
    </citation>
    <scope>NUCLEOTIDE SEQUENCE [LARGE SCALE GENOMIC DNA]</scope>
    <source>
        <strain evidence="2">cv. Goldsmith</strain>
    </source>
</reference>
<dbReference type="AlphaFoldDB" id="A0A2G5CCJ7"/>
<accession>A0A2G5CCJ7</accession>
<dbReference type="OrthoDB" id="587411at2759"/>
<gene>
    <name evidence="1" type="ORF">AQUCO_06400040v1</name>
</gene>
<name>A0A2G5CCJ7_AQUCA</name>
<evidence type="ECO:0000313" key="1">
    <source>
        <dbReference type="EMBL" id="PIA28989.1"/>
    </source>
</evidence>
<sequence>MKKISLSMFHSIRVGEEPDSLLLKKERKQNQVKMIQYGSTPSSCAKDLTISEATGATSLFNFHSRVFMYFHAPLKPRKMDK</sequence>
<keyword evidence="2" id="KW-1185">Reference proteome</keyword>
<dbReference type="InParanoid" id="A0A2G5CCJ7"/>